<dbReference type="SMART" id="SM00220">
    <property type="entry name" value="S_TKc"/>
    <property type="match status" value="1"/>
</dbReference>
<reference evidence="16" key="1">
    <citation type="submission" date="2016-03" db="EMBL/GenBank/DDBJ databases">
        <authorList>
            <person name="Devillers H."/>
        </authorList>
    </citation>
    <scope>NUCLEOTIDE SEQUENCE [LARGE SCALE GENOMIC DNA]</scope>
</reference>
<gene>
    <name evidence="15" type="ORF">LAMI_0F06766G</name>
</gene>
<keyword evidence="4" id="KW-0723">Serine/threonine-protein kinase</keyword>
<feature type="region of interest" description="Disordered" evidence="13">
    <location>
        <begin position="747"/>
        <end position="810"/>
    </location>
</feature>
<dbReference type="FunFam" id="1.10.510.10:FF:000320">
    <property type="entry name" value="Serine/threonine protein kinase"/>
    <property type="match status" value="1"/>
</dbReference>
<comment type="subcellular location">
    <subcellularLocation>
        <location evidence="1">Cytoplasm</location>
    </subcellularLocation>
</comment>
<feature type="domain" description="Protein kinase" evidence="14">
    <location>
        <begin position="905"/>
        <end position="1163"/>
    </location>
</feature>
<dbReference type="EC" id="2.7.11.1" evidence="2"/>
<dbReference type="InterPro" id="IPR000014">
    <property type="entry name" value="PAS"/>
</dbReference>
<keyword evidence="5" id="KW-0597">Phosphoprotein</keyword>
<dbReference type="PANTHER" id="PTHR24346:SF51">
    <property type="entry name" value="PAS DOMAIN-CONTAINING SERINE_THREONINE-PROTEIN KINASE"/>
    <property type="match status" value="1"/>
</dbReference>
<evidence type="ECO:0000256" key="12">
    <source>
        <dbReference type="ARBA" id="ARBA00048679"/>
    </source>
</evidence>
<evidence type="ECO:0000256" key="13">
    <source>
        <dbReference type="SAM" id="MobiDB-lite"/>
    </source>
</evidence>
<evidence type="ECO:0000256" key="8">
    <source>
        <dbReference type="ARBA" id="ARBA00022777"/>
    </source>
</evidence>
<evidence type="ECO:0000256" key="7">
    <source>
        <dbReference type="ARBA" id="ARBA00022741"/>
    </source>
</evidence>
<evidence type="ECO:0000313" key="16">
    <source>
        <dbReference type="Proteomes" id="UP000191024"/>
    </source>
</evidence>
<dbReference type="Pfam" id="PF00069">
    <property type="entry name" value="Pkinase"/>
    <property type="match status" value="1"/>
</dbReference>
<dbReference type="GO" id="GO:0005524">
    <property type="term" value="F:ATP binding"/>
    <property type="evidence" value="ECO:0007669"/>
    <property type="project" value="UniProtKB-KW"/>
</dbReference>
<sequence length="1165" mass="129802">MQVMSENIVHSENRSDGELWDAEPKLAAAGLSLPGGSDYSLRELVSFPNESTRAYSYNPLSPNSLAVRLRILKRSLEIMIHNPSLLKEHESVDHKRMQTPSWSRAEAPLSALGQKSRPQLGRSSSHEGILSHQRTSKLRNASSAALSALFRGPETGAIPSGDMQRTFSSPRPSLMPRASHPSPRTIAETPSSESSSARSSIAESSSVLDPNASVSSFYQTNGNNSTDVLQTKRDDLESLLHLLNEALQNHLFSKASNLHRMSLFNINKLSLGLNGKDNGDPISAEGKQEKMLKKKLLDSLAQPFFESFTTDSAPDEEVVDGKDFGRFSPDNFSFANFQTTAPENNRILHVFISGKNSSPQAIFSCIHEYPWNFKSANDLACLTFGISRNALRALTLLDLIHSDSRNFVLNKLTSTENEELVFAGEIVGIVQPGAQSSRLVWASLWAKRKNGLLVCVFEKVPCDYMDMLLDLNDFTVESITGGEGLSFRDQEESGAKENQAEMKDFLGKETAPAKNDIHIVKTLSGSLTKLIDDVRNGDVFTEDDDLLPMCIRVSQHINRVRYFTLNHLSYNIPCAVSCTILENGMKLKIHSLPYQAGIFILNSSNFKLISFNKSISKNMFGLHASELINKDITEIIPPFCDIIDHIRTEHPNLDINSPKNKGLVLTEHFFRKMHSELDPVGNFYDSIGIDAIHRDESVIKVDIQLRVMDSSTVILWITHSRDVLFQNYTTNPSQLQILKENEIASVTSNSSSASSSKTQSKRYNAHELKSLGTKPEKPSPENNTEKVGIKKEGGEPSIKHESSFEDGSQDISMDKLDEELATRLQIAKTFSQDKAQFVKDDNFKLDENLIRSLTSYSPNPTPDTSSSSMDKVETALGSTIPAEKFPTLPVCKIGALKHVKRFSDFVVLQKMGEGAYGKVDLCMNKADKYVVVIKLIFKERILVDTWVRDRSLGTIPSEIQIMAALNKKPHENILTLLDFFEDDEYYYIETPIHGTTGSIDLFDLIELKTNMTEHESKLIFKQIVSGMQHLHDNGIVHRDIKDENIIVDNKGCVKIIDFGSAAYVKSGPFDVFVGTIDYAAPEVLGGEPYDGKPQDVWAMGVLLYTIVFKENPFYNIDEILDGDLRINANLAISDGCIALVTKILDRSVPQRPSVHDINNDKWLEL</sequence>
<dbReference type="CDD" id="cd14004">
    <property type="entry name" value="STKc_PASK"/>
    <property type="match status" value="1"/>
</dbReference>
<feature type="region of interest" description="Disordered" evidence="13">
    <location>
        <begin position="152"/>
        <end position="207"/>
    </location>
</feature>
<proteinExistence type="predicted"/>
<evidence type="ECO:0000256" key="11">
    <source>
        <dbReference type="ARBA" id="ARBA00047899"/>
    </source>
</evidence>
<feature type="compositionally biased region" description="Low complexity" evidence="13">
    <location>
        <begin position="191"/>
        <end position="206"/>
    </location>
</feature>
<evidence type="ECO:0000313" key="15">
    <source>
        <dbReference type="EMBL" id="SCU96500.1"/>
    </source>
</evidence>
<dbReference type="Proteomes" id="UP000191024">
    <property type="component" value="Chromosome F"/>
</dbReference>
<evidence type="ECO:0000256" key="5">
    <source>
        <dbReference type="ARBA" id="ARBA00022553"/>
    </source>
</evidence>
<dbReference type="InterPro" id="IPR011009">
    <property type="entry name" value="Kinase-like_dom_sf"/>
</dbReference>
<evidence type="ECO:0000256" key="10">
    <source>
        <dbReference type="ARBA" id="ARBA00022845"/>
    </source>
</evidence>
<dbReference type="GO" id="GO:0045719">
    <property type="term" value="P:negative regulation of glycogen biosynthetic process"/>
    <property type="evidence" value="ECO:0007669"/>
    <property type="project" value="TreeGrafter"/>
</dbReference>
<dbReference type="PANTHER" id="PTHR24346">
    <property type="entry name" value="MAP/MICROTUBULE AFFINITY-REGULATING KINASE"/>
    <property type="match status" value="1"/>
</dbReference>
<feature type="compositionally biased region" description="Basic and acidic residues" evidence="13">
    <location>
        <begin position="764"/>
        <end position="803"/>
    </location>
</feature>
<dbReference type="Gene3D" id="3.30.200.20">
    <property type="entry name" value="Phosphorylase Kinase, domain 1"/>
    <property type="match status" value="1"/>
</dbReference>
<dbReference type="InterPro" id="IPR000719">
    <property type="entry name" value="Prot_kinase_dom"/>
</dbReference>
<dbReference type="GO" id="GO:0060917">
    <property type="term" value="P:regulation of (1-&gt;6)-beta-D-glucan biosynthetic process"/>
    <property type="evidence" value="ECO:0007669"/>
    <property type="project" value="UniProtKB-ARBA"/>
</dbReference>
<evidence type="ECO:0000259" key="14">
    <source>
        <dbReference type="PROSITE" id="PS50011"/>
    </source>
</evidence>
<evidence type="ECO:0000256" key="4">
    <source>
        <dbReference type="ARBA" id="ARBA00022527"/>
    </source>
</evidence>
<protein>
    <recommendedName>
        <fullName evidence="2">non-specific serine/threonine protein kinase</fullName>
        <ecNumber evidence="2">2.7.11.1</ecNumber>
    </recommendedName>
</protein>
<dbReference type="GO" id="GO:0035556">
    <property type="term" value="P:intracellular signal transduction"/>
    <property type="evidence" value="ECO:0007669"/>
    <property type="project" value="TreeGrafter"/>
</dbReference>
<dbReference type="GO" id="GO:0006417">
    <property type="term" value="P:regulation of translation"/>
    <property type="evidence" value="ECO:0007669"/>
    <property type="project" value="UniProtKB-KW"/>
</dbReference>
<dbReference type="SUPFAM" id="SSF56112">
    <property type="entry name" value="Protein kinase-like (PK-like)"/>
    <property type="match status" value="1"/>
</dbReference>
<dbReference type="PROSITE" id="PS00108">
    <property type="entry name" value="PROTEIN_KINASE_ST"/>
    <property type="match status" value="1"/>
</dbReference>
<comment type="catalytic activity">
    <reaction evidence="11">
        <text>L-threonyl-[protein] + ATP = O-phospho-L-threonyl-[protein] + ADP + H(+)</text>
        <dbReference type="Rhea" id="RHEA:46608"/>
        <dbReference type="Rhea" id="RHEA-COMP:11060"/>
        <dbReference type="Rhea" id="RHEA-COMP:11605"/>
        <dbReference type="ChEBI" id="CHEBI:15378"/>
        <dbReference type="ChEBI" id="CHEBI:30013"/>
        <dbReference type="ChEBI" id="CHEBI:30616"/>
        <dbReference type="ChEBI" id="CHEBI:61977"/>
        <dbReference type="ChEBI" id="CHEBI:456216"/>
        <dbReference type="EC" id="2.7.11.1"/>
    </reaction>
</comment>
<evidence type="ECO:0000256" key="1">
    <source>
        <dbReference type="ARBA" id="ARBA00004496"/>
    </source>
</evidence>
<dbReference type="PROSITE" id="PS50011">
    <property type="entry name" value="PROTEIN_KINASE_DOM"/>
    <property type="match status" value="1"/>
</dbReference>
<evidence type="ECO:0000256" key="6">
    <source>
        <dbReference type="ARBA" id="ARBA00022679"/>
    </source>
</evidence>
<keyword evidence="3" id="KW-0963">Cytoplasm</keyword>
<evidence type="ECO:0000256" key="2">
    <source>
        <dbReference type="ARBA" id="ARBA00012513"/>
    </source>
</evidence>
<keyword evidence="8" id="KW-0418">Kinase</keyword>
<name>A0A1G4JZ80_9SACH</name>
<feature type="region of interest" description="Disordered" evidence="13">
    <location>
        <begin position="90"/>
        <end position="138"/>
    </location>
</feature>
<dbReference type="InterPro" id="IPR008271">
    <property type="entry name" value="Ser/Thr_kinase_AS"/>
</dbReference>
<organism evidence="15 16">
    <name type="scientific">Lachancea mirantina</name>
    <dbReference type="NCBI Taxonomy" id="1230905"/>
    <lineage>
        <taxon>Eukaryota</taxon>
        <taxon>Fungi</taxon>
        <taxon>Dikarya</taxon>
        <taxon>Ascomycota</taxon>
        <taxon>Saccharomycotina</taxon>
        <taxon>Saccharomycetes</taxon>
        <taxon>Saccharomycetales</taxon>
        <taxon>Saccharomycetaceae</taxon>
        <taxon>Lachancea</taxon>
    </lineage>
</organism>
<evidence type="ECO:0000256" key="3">
    <source>
        <dbReference type="ARBA" id="ARBA00022490"/>
    </source>
</evidence>
<keyword evidence="9" id="KW-0067">ATP-binding</keyword>
<dbReference type="Gene3D" id="1.10.510.10">
    <property type="entry name" value="Transferase(Phosphotransferase) domain 1"/>
    <property type="match status" value="1"/>
</dbReference>
<dbReference type="GO" id="GO:0005829">
    <property type="term" value="C:cytosol"/>
    <property type="evidence" value="ECO:0007669"/>
    <property type="project" value="TreeGrafter"/>
</dbReference>
<keyword evidence="7" id="KW-0547">Nucleotide-binding</keyword>
<evidence type="ECO:0000256" key="9">
    <source>
        <dbReference type="ARBA" id="ARBA00022840"/>
    </source>
</evidence>
<dbReference type="STRING" id="1230905.A0A1G4JZ80"/>
<keyword evidence="16" id="KW-1185">Reference proteome</keyword>
<keyword evidence="10" id="KW-0810">Translation regulation</keyword>
<dbReference type="CDD" id="cd00130">
    <property type="entry name" value="PAS"/>
    <property type="match status" value="1"/>
</dbReference>
<dbReference type="FunFam" id="3.30.200.20:FF:000314">
    <property type="entry name" value="Serine/threonine protein kinase"/>
    <property type="match status" value="1"/>
</dbReference>
<dbReference type="OrthoDB" id="10252171at2759"/>
<feature type="compositionally biased region" description="Low complexity" evidence="13">
    <location>
        <begin position="747"/>
        <end position="758"/>
    </location>
</feature>
<keyword evidence="6" id="KW-0808">Transferase</keyword>
<comment type="catalytic activity">
    <reaction evidence="12">
        <text>L-seryl-[protein] + ATP = O-phospho-L-seryl-[protein] + ADP + H(+)</text>
        <dbReference type="Rhea" id="RHEA:17989"/>
        <dbReference type="Rhea" id="RHEA-COMP:9863"/>
        <dbReference type="Rhea" id="RHEA-COMP:11604"/>
        <dbReference type="ChEBI" id="CHEBI:15378"/>
        <dbReference type="ChEBI" id="CHEBI:29999"/>
        <dbReference type="ChEBI" id="CHEBI:30616"/>
        <dbReference type="ChEBI" id="CHEBI:83421"/>
        <dbReference type="ChEBI" id="CHEBI:456216"/>
        <dbReference type="EC" id="2.7.11.1"/>
    </reaction>
</comment>
<accession>A0A1G4JZ80</accession>
<dbReference type="GO" id="GO:0004674">
    <property type="term" value="F:protein serine/threonine kinase activity"/>
    <property type="evidence" value="ECO:0007669"/>
    <property type="project" value="UniProtKB-KW"/>
</dbReference>
<dbReference type="GO" id="GO:0005634">
    <property type="term" value="C:nucleus"/>
    <property type="evidence" value="ECO:0007669"/>
    <property type="project" value="TreeGrafter"/>
</dbReference>
<dbReference type="EMBL" id="LT598467">
    <property type="protein sequence ID" value="SCU96500.1"/>
    <property type="molecule type" value="Genomic_DNA"/>
</dbReference>
<dbReference type="AlphaFoldDB" id="A0A1G4JZ80"/>